<evidence type="ECO:0000256" key="5">
    <source>
        <dbReference type="ARBA" id="ARBA00022679"/>
    </source>
</evidence>
<dbReference type="EC" id="2.7.7.2" evidence="2"/>
<keyword evidence="7" id="KW-0547">Nucleotide-binding</keyword>
<feature type="domain" description="Phosphoadenosine phosphosulphate reductase" evidence="13">
    <location>
        <begin position="36"/>
        <end position="101"/>
    </location>
</feature>
<proteinExistence type="predicted"/>
<dbReference type="GO" id="GO:0006747">
    <property type="term" value="P:FAD biosynthetic process"/>
    <property type="evidence" value="ECO:0007669"/>
    <property type="project" value="TreeGrafter"/>
</dbReference>
<sequence length="229" mass="26681">MTVDYLQSITDEHLAVKIRHSFNVLEQCLTKYTPDQIVVAFNGGKDCTVVLHQYSLVLREKYAHLSKKPTLRALFIHNKPQFDSVLQFIDECVQRYEIDLIQINGWIKDALFQLKSSHPDIQCVIMGSRLTDPHSANLKDFSPTDPTWPEYMRCNPILNYSYNDIWTFLRTYQVSYCSMYDQGFTSLGDKERTSPNANLRYHNSATGLVEYRPAYLLDDEISERHGREQ</sequence>
<dbReference type="InterPro" id="IPR002500">
    <property type="entry name" value="PAPS_reduct_dom"/>
</dbReference>
<dbReference type="Proteomes" id="UP000663852">
    <property type="component" value="Unassembled WGS sequence"/>
</dbReference>
<evidence type="ECO:0000256" key="2">
    <source>
        <dbReference type="ARBA" id="ARBA00012393"/>
    </source>
</evidence>
<comment type="caution">
    <text evidence="14">The sequence shown here is derived from an EMBL/GenBank/DDBJ whole genome shotgun (WGS) entry which is preliminary data.</text>
</comment>
<evidence type="ECO:0000256" key="7">
    <source>
        <dbReference type="ARBA" id="ARBA00022741"/>
    </source>
</evidence>
<evidence type="ECO:0000256" key="3">
    <source>
        <dbReference type="ARBA" id="ARBA00022630"/>
    </source>
</evidence>
<gene>
    <name evidence="14" type="ORF">EDS130_LOCUS629</name>
    <name evidence="15" type="ORF">XAT740_LOCUS763</name>
</gene>
<evidence type="ECO:0000256" key="6">
    <source>
        <dbReference type="ARBA" id="ARBA00022695"/>
    </source>
</evidence>
<comment type="catalytic activity">
    <reaction evidence="12">
        <text>FMN + ATP + H(+) = FAD + diphosphate</text>
        <dbReference type="Rhea" id="RHEA:17237"/>
        <dbReference type="ChEBI" id="CHEBI:15378"/>
        <dbReference type="ChEBI" id="CHEBI:30616"/>
        <dbReference type="ChEBI" id="CHEBI:33019"/>
        <dbReference type="ChEBI" id="CHEBI:57692"/>
        <dbReference type="ChEBI" id="CHEBI:58210"/>
        <dbReference type="EC" id="2.7.7.2"/>
    </reaction>
</comment>
<dbReference type="SUPFAM" id="SSF52402">
    <property type="entry name" value="Adenine nucleotide alpha hydrolases-like"/>
    <property type="match status" value="1"/>
</dbReference>
<keyword evidence="8" id="KW-0274">FAD</keyword>
<evidence type="ECO:0000256" key="9">
    <source>
        <dbReference type="ARBA" id="ARBA00022840"/>
    </source>
</evidence>
<evidence type="ECO:0000256" key="11">
    <source>
        <dbReference type="ARBA" id="ARBA00031871"/>
    </source>
</evidence>
<dbReference type="PANTHER" id="PTHR23293">
    <property type="entry name" value="FAD SYNTHETASE-RELATED FMN ADENYLYLTRANSFERASE"/>
    <property type="match status" value="1"/>
</dbReference>
<keyword evidence="4" id="KW-0288">FMN</keyword>
<evidence type="ECO:0000256" key="4">
    <source>
        <dbReference type="ARBA" id="ARBA00022643"/>
    </source>
</evidence>
<evidence type="ECO:0000256" key="8">
    <source>
        <dbReference type="ARBA" id="ARBA00022827"/>
    </source>
</evidence>
<evidence type="ECO:0000313" key="16">
    <source>
        <dbReference type="Proteomes" id="UP000663828"/>
    </source>
</evidence>
<dbReference type="GO" id="GO:0005524">
    <property type="term" value="F:ATP binding"/>
    <property type="evidence" value="ECO:0007669"/>
    <property type="project" value="UniProtKB-KW"/>
</dbReference>
<dbReference type="InterPro" id="IPR014729">
    <property type="entry name" value="Rossmann-like_a/b/a_fold"/>
</dbReference>
<protein>
    <recommendedName>
        <fullName evidence="2">FAD synthase</fullName>
        <ecNumber evidence="2">2.7.7.2</ecNumber>
    </recommendedName>
    <alternativeName>
        <fullName evidence="10">FAD pyrophosphorylase</fullName>
    </alternativeName>
    <alternativeName>
        <fullName evidence="11">FMN adenylyltransferase</fullName>
    </alternativeName>
</protein>
<keyword evidence="9" id="KW-0067">ATP-binding</keyword>
<keyword evidence="6" id="KW-0548">Nucleotidyltransferase</keyword>
<dbReference type="CDD" id="cd23948">
    <property type="entry name" value="FAD_synthase"/>
    <property type="match status" value="1"/>
</dbReference>
<evidence type="ECO:0000256" key="12">
    <source>
        <dbReference type="ARBA" id="ARBA00049494"/>
    </source>
</evidence>
<evidence type="ECO:0000313" key="14">
    <source>
        <dbReference type="EMBL" id="CAF0725203.1"/>
    </source>
</evidence>
<name>A0A813MR36_ADIRI</name>
<evidence type="ECO:0000313" key="15">
    <source>
        <dbReference type="EMBL" id="CAF0757698.1"/>
    </source>
</evidence>
<reference evidence="14" key="1">
    <citation type="submission" date="2021-02" db="EMBL/GenBank/DDBJ databases">
        <authorList>
            <person name="Nowell W R."/>
        </authorList>
    </citation>
    <scope>NUCLEOTIDE SEQUENCE</scope>
</reference>
<dbReference type="Pfam" id="PF01507">
    <property type="entry name" value="PAPS_reduct"/>
    <property type="match status" value="2"/>
</dbReference>
<dbReference type="EMBL" id="CAJNOJ010000002">
    <property type="protein sequence ID" value="CAF0725203.1"/>
    <property type="molecule type" value="Genomic_DNA"/>
</dbReference>
<dbReference type="EMBL" id="CAJNOR010000022">
    <property type="protein sequence ID" value="CAF0757698.1"/>
    <property type="molecule type" value="Genomic_DNA"/>
</dbReference>
<accession>A0A813MR36</accession>
<comment type="pathway">
    <text evidence="1">Cofactor biosynthesis; FAD biosynthesis; FAD from FMN: step 1/1.</text>
</comment>
<keyword evidence="3" id="KW-0285">Flavoprotein</keyword>
<evidence type="ECO:0000313" key="17">
    <source>
        <dbReference type="Proteomes" id="UP000663852"/>
    </source>
</evidence>
<evidence type="ECO:0000256" key="10">
    <source>
        <dbReference type="ARBA" id="ARBA00031145"/>
    </source>
</evidence>
<dbReference type="GO" id="GO:0003919">
    <property type="term" value="F:FMN adenylyltransferase activity"/>
    <property type="evidence" value="ECO:0007669"/>
    <property type="project" value="UniProtKB-EC"/>
</dbReference>
<dbReference type="Proteomes" id="UP000663828">
    <property type="component" value="Unassembled WGS sequence"/>
</dbReference>
<dbReference type="PANTHER" id="PTHR23293:SF9">
    <property type="entry name" value="FAD SYNTHASE"/>
    <property type="match status" value="1"/>
</dbReference>
<keyword evidence="16" id="KW-1185">Reference proteome</keyword>
<dbReference type="AlphaFoldDB" id="A0A813MR36"/>
<feature type="domain" description="Phosphoadenosine phosphosulphate reductase" evidence="13">
    <location>
        <begin position="120"/>
        <end position="195"/>
    </location>
</feature>
<keyword evidence="5" id="KW-0808">Transferase</keyword>
<organism evidence="14 17">
    <name type="scientific">Adineta ricciae</name>
    <name type="common">Rotifer</name>
    <dbReference type="NCBI Taxonomy" id="249248"/>
    <lineage>
        <taxon>Eukaryota</taxon>
        <taxon>Metazoa</taxon>
        <taxon>Spiralia</taxon>
        <taxon>Gnathifera</taxon>
        <taxon>Rotifera</taxon>
        <taxon>Eurotatoria</taxon>
        <taxon>Bdelloidea</taxon>
        <taxon>Adinetida</taxon>
        <taxon>Adinetidae</taxon>
        <taxon>Adineta</taxon>
    </lineage>
</organism>
<dbReference type="Gene3D" id="3.40.50.620">
    <property type="entry name" value="HUPs"/>
    <property type="match status" value="1"/>
</dbReference>
<evidence type="ECO:0000259" key="13">
    <source>
        <dbReference type="Pfam" id="PF01507"/>
    </source>
</evidence>
<evidence type="ECO:0000256" key="1">
    <source>
        <dbReference type="ARBA" id="ARBA00004726"/>
    </source>
</evidence>
<dbReference type="OrthoDB" id="270728at2759"/>